<keyword evidence="5" id="KW-1185">Reference proteome</keyword>
<evidence type="ECO:0000256" key="1">
    <source>
        <dbReference type="ARBA" id="ARBA00009013"/>
    </source>
</evidence>
<evidence type="ECO:0000259" key="3">
    <source>
        <dbReference type="PROSITE" id="PS50801"/>
    </source>
</evidence>
<evidence type="ECO:0000313" key="5">
    <source>
        <dbReference type="Proteomes" id="UP000284006"/>
    </source>
</evidence>
<dbReference type="InterPro" id="IPR003658">
    <property type="entry name" value="Anti-sigma_ant"/>
</dbReference>
<organism evidence="4 5">
    <name type="scientific">Massilia cavernae</name>
    <dbReference type="NCBI Taxonomy" id="2320864"/>
    <lineage>
        <taxon>Bacteria</taxon>
        <taxon>Pseudomonadati</taxon>
        <taxon>Pseudomonadota</taxon>
        <taxon>Betaproteobacteria</taxon>
        <taxon>Burkholderiales</taxon>
        <taxon>Oxalobacteraceae</taxon>
        <taxon>Telluria group</taxon>
        <taxon>Massilia</taxon>
    </lineage>
</organism>
<evidence type="ECO:0000256" key="2">
    <source>
        <dbReference type="RuleBase" id="RU003749"/>
    </source>
</evidence>
<reference evidence="4 5" key="1">
    <citation type="submission" date="2018-09" db="EMBL/GenBank/DDBJ databases">
        <authorList>
            <person name="Zhu H."/>
        </authorList>
    </citation>
    <scope>NUCLEOTIDE SEQUENCE [LARGE SCALE GENOMIC DNA]</scope>
    <source>
        <strain evidence="4 5">K1S02-61</strain>
    </source>
</reference>
<proteinExistence type="inferred from homology"/>
<protein>
    <recommendedName>
        <fullName evidence="2">Anti-sigma factor antagonist</fullName>
    </recommendedName>
</protein>
<dbReference type="RefSeq" id="WP_147373983.1">
    <property type="nucleotide sequence ID" value="NZ_QYUP01000186.1"/>
</dbReference>
<dbReference type="InterPro" id="IPR002645">
    <property type="entry name" value="STAS_dom"/>
</dbReference>
<sequence>GVTMDVTSEMVGNVNVIAVRGELDASNVNDFRRIVLPLLASPVKLLIDLSQTQFVDSSGLGATIACQRHAIAAGGRMKLCCMSKQVRAAFELVRLHLIFDIHPTREGALQAFAEAAEA</sequence>
<dbReference type="Gene3D" id="3.30.750.24">
    <property type="entry name" value="STAS domain"/>
    <property type="match status" value="1"/>
</dbReference>
<dbReference type="SUPFAM" id="SSF52091">
    <property type="entry name" value="SpoIIaa-like"/>
    <property type="match status" value="1"/>
</dbReference>
<dbReference type="CDD" id="cd07043">
    <property type="entry name" value="STAS_anti-anti-sigma_factors"/>
    <property type="match status" value="1"/>
</dbReference>
<feature type="domain" description="STAS" evidence="3">
    <location>
        <begin position="4"/>
        <end position="112"/>
    </location>
</feature>
<dbReference type="PANTHER" id="PTHR33495">
    <property type="entry name" value="ANTI-SIGMA FACTOR ANTAGONIST TM_1081-RELATED-RELATED"/>
    <property type="match status" value="1"/>
</dbReference>
<feature type="non-terminal residue" evidence="4">
    <location>
        <position position="1"/>
    </location>
</feature>
<comment type="caution">
    <text evidence="4">The sequence shown here is derived from an EMBL/GenBank/DDBJ whole genome shotgun (WGS) entry which is preliminary data.</text>
</comment>
<gene>
    <name evidence="4" type="ORF">D3872_23690</name>
</gene>
<accession>A0A418X7U3</accession>
<dbReference type="PANTHER" id="PTHR33495:SF2">
    <property type="entry name" value="ANTI-SIGMA FACTOR ANTAGONIST TM_1081-RELATED"/>
    <property type="match status" value="1"/>
</dbReference>
<comment type="similarity">
    <text evidence="1 2">Belongs to the anti-sigma-factor antagonist family.</text>
</comment>
<dbReference type="Proteomes" id="UP000284006">
    <property type="component" value="Unassembled WGS sequence"/>
</dbReference>
<name>A0A418X7U3_9BURK</name>
<dbReference type="Pfam" id="PF01740">
    <property type="entry name" value="STAS"/>
    <property type="match status" value="1"/>
</dbReference>
<dbReference type="PROSITE" id="PS50801">
    <property type="entry name" value="STAS"/>
    <property type="match status" value="1"/>
</dbReference>
<dbReference type="AlphaFoldDB" id="A0A418X7U3"/>
<dbReference type="InterPro" id="IPR036513">
    <property type="entry name" value="STAS_dom_sf"/>
</dbReference>
<dbReference type="EMBL" id="QYUP01000186">
    <property type="protein sequence ID" value="RJG08478.1"/>
    <property type="molecule type" value="Genomic_DNA"/>
</dbReference>
<dbReference type="GO" id="GO:0043856">
    <property type="term" value="F:anti-sigma factor antagonist activity"/>
    <property type="evidence" value="ECO:0007669"/>
    <property type="project" value="InterPro"/>
</dbReference>
<dbReference type="NCBIfam" id="TIGR00377">
    <property type="entry name" value="ant_ant_sig"/>
    <property type="match status" value="1"/>
</dbReference>
<evidence type="ECO:0000313" key="4">
    <source>
        <dbReference type="EMBL" id="RJG08478.1"/>
    </source>
</evidence>
<dbReference type="OrthoDB" id="9796076at2"/>